<gene>
    <name evidence="1" type="ORF">C2E21_0418</name>
</gene>
<name>A0A2P6U5H1_CHLSO</name>
<dbReference type="SUPFAM" id="SSF52266">
    <property type="entry name" value="SGNH hydrolase"/>
    <property type="match status" value="1"/>
</dbReference>
<organism evidence="1 2">
    <name type="scientific">Chlorella sorokiniana</name>
    <name type="common">Freshwater green alga</name>
    <dbReference type="NCBI Taxonomy" id="3076"/>
    <lineage>
        <taxon>Eukaryota</taxon>
        <taxon>Viridiplantae</taxon>
        <taxon>Chlorophyta</taxon>
        <taxon>core chlorophytes</taxon>
        <taxon>Trebouxiophyceae</taxon>
        <taxon>Chlorellales</taxon>
        <taxon>Chlorellaceae</taxon>
        <taxon>Chlorella clade</taxon>
        <taxon>Chlorella</taxon>
    </lineage>
</organism>
<protein>
    <submittedName>
        <fullName evidence="1">Trichome birefringence-like 5 isoform 1</fullName>
    </submittedName>
</protein>
<dbReference type="EMBL" id="LHPG02000001">
    <property type="protein sequence ID" value="PRW61559.1"/>
    <property type="molecule type" value="Genomic_DNA"/>
</dbReference>
<sequence length="308" mass="33804">MLNTPLRLEDVQWSSTNGTYGQLAISGCTLKRFNAAEARQCLAGKRLVIVGDSVTRFQYVVLAYFLHTGSWPKPIGNQPEHPSLANSKAWGSVGAYTKGTTALLGGKELCDCSGQTDNRHFMGDGFSVHYFQYSDSQNGPTPWANGNIKGRYGFPPYLDGPMPNTTQNPADTIWQVPVIKALTGPLAKLKPTHLILNSGLHGSTNFWTPEHAQNITLAGQSAVAGQQGRVFWKTTTAARPSALVKTHRDHDATALEAARLFGWGVYDAYAITRPLVNLPRPPMWDTVHFEAGVYRELNLFLLNMICSE</sequence>
<keyword evidence="2" id="KW-1185">Reference proteome</keyword>
<dbReference type="Proteomes" id="UP000239899">
    <property type="component" value="Unassembled WGS sequence"/>
</dbReference>
<comment type="caution">
    <text evidence="1">The sequence shown here is derived from an EMBL/GenBank/DDBJ whole genome shotgun (WGS) entry which is preliminary data.</text>
</comment>
<dbReference type="OrthoDB" id="413579at2759"/>
<accession>A0A2P6U5H1</accession>
<dbReference type="PROSITE" id="PS51257">
    <property type="entry name" value="PROKAR_LIPOPROTEIN"/>
    <property type="match status" value="1"/>
</dbReference>
<proteinExistence type="predicted"/>
<evidence type="ECO:0000313" key="2">
    <source>
        <dbReference type="Proteomes" id="UP000239899"/>
    </source>
</evidence>
<evidence type="ECO:0000313" key="1">
    <source>
        <dbReference type="EMBL" id="PRW61559.1"/>
    </source>
</evidence>
<dbReference type="AlphaFoldDB" id="A0A2P6U5H1"/>
<reference evidence="1 2" key="1">
    <citation type="journal article" date="2018" name="Plant J.">
        <title>Genome sequences of Chlorella sorokiniana UTEX 1602 and Micractinium conductrix SAG 241.80: implications to maltose excretion by a green alga.</title>
        <authorList>
            <person name="Arriola M.B."/>
            <person name="Velmurugan N."/>
            <person name="Zhang Y."/>
            <person name="Plunkett M.H."/>
            <person name="Hondzo H."/>
            <person name="Barney B.M."/>
        </authorList>
    </citation>
    <scope>NUCLEOTIDE SEQUENCE [LARGE SCALE GENOMIC DNA]</scope>
    <source>
        <strain evidence="2">UTEX 1602</strain>
    </source>
</reference>